<evidence type="ECO:0000256" key="1">
    <source>
        <dbReference type="ARBA" id="ARBA00022690"/>
    </source>
</evidence>
<evidence type="ECO:0000256" key="3">
    <source>
        <dbReference type="SAM" id="MobiDB-lite"/>
    </source>
</evidence>
<dbReference type="Gene3D" id="3.10.450.10">
    <property type="match status" value="1"/>
</dbReference>
<dbReference type="InterPro" id="IPR046350">
    <property type="entry name" value="Cystatin_sf"/>
</dbReference>
<dbReference type="InterPro" id="IPR000010">
    <property type="entry name" value="Cystatin_dom"/>
</dbReference>
<dbReference type="SUPFAM" id="SSF54403">
    <property type="entry name" value="Cystatin/monellin"/>
    <property type="match status" value="1"/>
</dbReference>
<evidence type="ECO:0000256" key="2">
    <source>
        <dbReference type="ARBA" id="ARBA00022704"/>
    </source>
</evidence>
<name>A0AAV3R3N1_LITER</name>
<dbReference type="AlphaFoldDB" id="A0AAV3R3N1"/>
<evidence type="ECO:0000313" key="5">
    <source>
        <dbReference type="EMBL" id="GAA0171052.1"/>
    </source>
</evidence>
<evidence type="ECO:0000313" key="7">
    <source>
        <dbReference type="Proteomes" id="UP001454036"/>
    </source>
</evidence>
<dbReference type="GO" id="GO:0004869">
    <property type="term" value="F:cysteine-type endopeptidase inhibitor activity"/>
    <property type="evidence" value="ECO:0007669"/>
    <property type="project" value="UniProtKB-KW"/>
</dbReference>
<proteinExistence type="predicted"/>
<accession>A0AAV3R3N1</accession>
<dbReference type="PANTHER" id="PTHR31260">
    <property type="entry name" value="CYSTATIN/MONELLIN SUPERFAMILY PROTEIN"/>
    <property type="match status" value="1"/>
</dbReference>
<evidence type="ECO:0000259" key="4">
    <source>
        <dbReference type="Pfam" id="PF00031"/>
    </source>
</evidence>
<reference evidence="5 7" key="1">
    <citation type="submission" date="2024-01" db="EMBL/GenBank/DDBJ databases">
        <title>The complete chloroplast genome sequence of Lithospermum erythrorhizon: insights into the phylogenetic relationship among Boraginaceae species and the maternal lineages of purple gromwells.</title>
        <authorList>
            <person name="Okada T."/>
            <person name="Watanabe K."/>
        </authorList>
    </citation>
    <scope>NUCLEOTIDE SEQUENCE [LARGE SCALE GENOMIC DNA]</scope>
</reference>
<dbReference type="EMBL" id="BAABME010025503">
    <property type="protein sequence ID" value="GAA0172246.1"/>
    <property type="molecule type" value="Genomic_DNA"/>
</dbReference>
<keyword evidence="1" id="KW-0646">Protease inhibitor</keyword>
<dbReference type="PANTHER" id="PTHR31260:SF28">
    <property type="entry name" value="CYSTATIN DOMAIN PROTEIN"/>
    <property type="match status" value="1"/>
</dbReference>
<gene>
    <name evidence="5" type="ORF">LIER_41073</name>
    <name evidence="6" type="ORF">LIER_41310</name>
</gene>
<dbReference type="EMBL" id="BAABME010024866">
    <property type="protein sequence ID" value="GAA0171052.1"/>
    <property type="molecule type" value="Genomic_DNA"/>
</dbReference>
<protein>
    <recommendedName>
        <fullName evidence="4">Cystatin domain-containing protein</fullName>
    </recommendedName>
</protein>
<dbReference type="InterPro" id="IPR006462">
    <property type="entry name" value="MS5"/>
</dbReference>
<dbReference type="CDD" id="cd00042">
    <property type="entry name" value="CY"/>
    <property type="match status" value="1"/>
</dbReference>
<keyword evidence="7" id="KW-1185">Reference proteome</keyword>
<feature type="region of interest" description="Disordered" evidence="3">
    <location>
        <begin position="1"/>
        <end position="26"/>
    </location>
</feature>
<feature type="domain" description="Cystatin" evidence="4">
    <location>
        <begin position="216"/>
        <end position="272"/>
    </location>
</feature>
<sequence length="289" mass="33180">MSLNTIDFSGPVKVSSPKSSLSSASGPIACREHESIYERIWRKGYGPPGGDKMDEADWRKYLDDEMFPLEYHKMILDVFADVLPEQWKPQQVRVEWLDGVDKNLTSRSEAFARYPQFQIMWQKGYGPPDGDKLDVEAWDDYMDGMPSDKRHNMMQDLFLLPPDSHHYDKLWEIYLNQTNETEGFDIDVYPPDGCGVIRPLFDDMSLAKTDHSLINCSRIALDAYNHREGTDYTLYQVVKACAQLVAGQIYFITFEAINSSDHLQVFQAKVFEPIPIKGPNEVLLVRPKA</sequence>
<evidence type="ECO:0000313" key="6">
    <source>
        <dbReference type="EMBL" id="GAA0172246.1"/>
    </source>
</evidence>
<comment type="caution">
    <text evidence="5">The sequence shown here is derived from an EMBL/GenBank/DDBJ whole genome shotgun (WGS) entry which is preliminary data.</text>
</comment>
<keyword evidence="2" id="KW-0789">Thiol protease inhibitor</keyword>
<dbReference type="Pfam" id="PF00031">
    <property type="entry name" value="Cystatin"/>
    <property type="match status" value="1"/>
</dbReference>
<feature type="compositionally biased region" description="Low complexity" evidence="3">
    <location>
        <begin position="9"/>
        <end position="26"/>
    </location>
</feature>
<organism evidence="5 7">
    <name type="scientific">Lithospermum erythrorhizon</name>
    <name type="common">Purple gromwell</name>
    <name type="synonym">Lithospermum officinale var. erythrorhizon</name>
    <dbReference type="NCBI Taxonomy" id="34254"/>
    <lineage>
        <taxon>Eukaryota</taxon>
        <taxon>Viridiplantae</taxon>
        <taxon>Streptophyta</taxon>
        <taxon>Embryophyta</taxon>
        <taxon>Tracheophyta</taxon>
        <taxon>Spermatophyta</taxon>
        <taxon>Magnoliopsida</taxon>
        <taxon>eudicotyledons</taxon>
        <taxon>Gunneridae</taxon>
        <taxon>Pentapetalae</taxon>
        <taxon>asterids</taxon>
        <taxon>lamiids</taxon>
        <taxon>Boraginales</taxon>
        <taxon>Boraginaceae</taxon>
        <taxon>Boraginoideae</taxon>
        <taxon>Lithospermeae</taxon>
        <taxon>Lithospermum</taxon>
    </lineage>
</organism>
<dbReference type="Proteomes" id="UP001454036">
    <property type="component" value="Unassembled WGS sequence"/>
</dbReference>